<keyword evidence="2" id="KW-1185">Reference proteome</keyword>
<name>F4XXJ0_9CYAN</name>
<dbReference type="AlphaFoldDB" id="F4XXJ0"/>
<dbReference type="HOGENOM" id="CLU_2143039_0_0_3"/>
<organism evidence="1 2">
    <name type="scientific">Moorena producens 3L</name>
    <dbReference type="NCBI Taxonomy" id="489825"/>
    <lineage>
        <taxon>Bacteria</taxon>
        <taxon>Bacillati</taxon>
        <taxon>Cyanobacteriota</taxon>
        <taxon>Cyanophyceae</taxon>
        <taxon>Coleofasciculales</taxon>
        <taxon>Coleofasciculaceae</taxon>
        <taxon>Moorena</taxon>
    </lineage>
</organism>
<evidence type="ECO:0000313" key="2">
    <source>
        <dbReference type="Proteomes" id="UP000003959"/>
    </source>
</evidence>
<proteinExistence type="predicted"/>
<accession>F4XXJ0</accession>
<dbReference type="EMBL" id="GL890948">
    <property type="protein sequence ID" value="EGJ30668.1"/>
    <property type="molecule type" value="Genomic_DNA"/>
</dbReference>
<dbReference type="Proteomes" id="UP000003959">
    <property type="component" value="Unassembled WGS sequence"/>
</dbReference>
<protein>
    <submittedName>
        <fullName evidence="1">Uncharacterized protein</fullName>
    </submittedName>
</protein>
<reference evidence="2" key="1">
    <citation type="journal article" date="2011" name="Proc. Natl. Acad. Sci. U.S.A.">
        <title>Genomic insights into the physiology and ecology of the marine filamentous cyanobacterium Lyngbya majuscula.</title>
        <authorList>
            <person name="Jones A.C."/>
            <person name="Monroe E.A."/>
            <person name="Podell S."/>
            <person name="Hess W.R."/>
            <person name="Klages S."/>
            <person name="Esquenazi E."/>
            <person name="Niessen S."/>
            <person name="Hoover H."/>
            <person name="Rothmann M."/>
            <person name="Lasken R.S."/>
            <person name="Yates J.R.III."/>
            <person name="Reinhardt R."/>
            <person name="Kube M."/>
            <person name="Burkart M.D."/>
            <person name="Allen E.E."/>
            <person name="Dorrestein P.C."/>
            <person name="Gerwick W.H."/>
            <person name="Gerwick L."/>
        </authorList>
    </citation>
    <scope>NUCLEOTIDE SEQUENCE [LARGE SCALE GENOMIC DNA]</scope>
    <source>
        <strain evidence="2">3L</strain>
    </source>
</reference>
<sequence length="112" mass="12548">MVENQDFSTVETDQVLNEFKPETGKSVSTGNNNRELISRHDSFQYGSKPFPVVIETGTDVKDDVCFREERVEVSDLAGKIVSLFCTTDSAITDGVTAQFVRLWSFSKTEKIC</sequence>
<evidence type="ECO:0000313" key="1">
    <source>
        <dbReference type="EMBL" id="EGJ30668.1"/>
    </source>
</evidence>
<gene>
    <name evidence="1" type="ORF">LYNGBM3L_48090</name>
</gene>